<dbReference type="EMBL" id="AHZU02001131">
    <property type="protein sequence ID" value="KFG36025.1"/>
    <property type="molecule type" value="Genomic_DNA"/>
</dbReference>
<organism evidence="4 5">
    <name type="scientific">Toxoplasma gondii GAB2-2007-GAL-DOM2</name>
    <dbReference type="NCBI Taxonomy" id="1130820"/>
    <lineage>
        <taxon>Eukaryota</taxon>
        <taxon>Sar</taxon>
        <taxon>Alveolata</taxon>
        <taxon>Apicomplexa</taxon>
        <taxon>Conoidasida</taxon>
        <taxon>Coccidia</taxon>
        <taxon>Eucoccidiorida</taxon>
        <taxon>Eimeriorina</taxon>
        <taxon>Sarcocystidae</taxon>
        <taxon>Toxoplasma</taxon>
    </lineage>
</organism>
<name>A0A086JV57_TOXGO</name>
<dbReference type="Gene3D" id="3.40.50.720">
    <property type="entry name" value="NAD(P)-binding Rossmann-like Domain"/>
    <property type="match status" value="2"/>
</dbReference>
<dbReference type="Pfam" id="PF02826">
    <property type="entry name" value="2-Hacid_dh_C"/>
    <property type="match status" value="1"/>
</dbReference>
<dbReference type="CDD" id="cd05300">
    <property type="entry name" value="2-Hacid_dh_1"/>
    <property type="match status" value="1"/>
</dbReference>
<dbReference type="GO" id="GO:0030267">
    <property type="term" value="F:glyoxylate reductase (NADPH) activity"/>
    <property type="evidence" value="ECO:0007669"/>
    <property type="project" value="UniProtKB-EC"/>
</dbReference>
<evidence type="ECO:0000256" key="2">
    <source>
        <dbReference type="ARBA" id="ARBA00023027"/>
    </source>
</evidence>
<dbReference type="AlphaFoldDB" id="A0A086JV57"/>
<protein>
    <submittedName>
        <fullName evidence="4">Erythronate-4-phosphate dehydrogenase domain-containing protein</fullName>
        <ecNumber evidence="4">1.1.1.79</ecNumber>
    </submittedName>
</protein>
<dbReference type="Proteomes" id="UP000028837">
    <property type="component" value="Unassembled WGS sequence"/>
</dbReference>
<keyword evidence="1 4" id="KW-0560">Oxidoreductase</keyword>
<dbReference type="GO" id="GO:0051287">
    <property type="term" value="F:NAD binding"/>
    <property type="evidence" value="ECO:0007669"/>
    <property type="project" value="InterPro"/>
</dbReference>
<comment type="caution">
    <text evidence="4">The sequence shown here is derived from an EMBL/GenBank/DDBJ whole genome shotgun (WGS) entry which is preliminary data.</text>
</comment>
<dbReference type="InterPro" id="IPR006140">
    <property type="entry name" value="D-isomer_DH_NAD-bd"/>
</dbReference>
<proteinExistence type="predicted"/>
<evidence type="ECO:0000313" key="4">
    <source>
        <dbReference type="EMBL" id="KFG36025.1"/>
    </source>
</evidence>
<dbReference type="EC" id="1.1.1.79" evidence="4"/>
<dbReference type="SUPFAM" id="SSF51735">
    <property type="entry name" value="NAD(P)-binding Rossmann-fold domains"/>
    <property type="match status" value="1"/>
</dbReference>
<reference evidence="4 5" key="1">
    <citation type="submission" date="2014-02" db="EMBL/GenBank/DDBJ databases">
        <authorList>
            <person name="Sibley D."/>
            <person name="Venepally P."/>
            <person name="Karamycheva S."/>
            <person name="Hadjithomas M."/>
            <person name="Khan A."/>
            <person name="Brunk B."/>
            <person name="Roos D."/>
            <person name="Caler E."/>
            <person name="Lorenzi H."/>
        </authorList>
    </citation>
    <scope>NUCLEOTIDE SEQUENCE [LARGE SCALE GENOMIC DNA]</scope>
    <source>
        <strain evidence="4 5">GAB2-2007-GAL-DOM2</strain>
    </source>
</reference>
<evidence type="ECO:0000313" key="5">
    <source>
        <dbReference type="Proteomes" id="UP000028837"/>
    </source>
</evidence>
<dbReference type="OrthoDB" id="415873at2759"/>
<keyword evidence="2" id="KW-0520">NAD</keyword>
<feature type="domain" description="D-isomer specific 2-hydroxyacid dehydrogenase NAD-binding" evidence="3">
    <location>
        <begin position="164"/>
        <end position="339"/>
    </location>
</feature>
<gene>
    <name evidence="4" type="ORF">TGDOM2_214760</name>
</gene>
<dbReference type="PANTHER" id="PTHR43333:SF1">
    <property type="entry name" value="D-ISOMER SPECIFIC 2-HYDROXYACID DEHYDROGENASE NAD-BINDING DOMAIN-CONTAINING PROTEIN"/>
    <property type="match status" value="1"/>
</dbReference>
<dbReference type="PANTHER" id="PTHR43333">
    <property type="entry name" value="2-HACID_DH_C DOMAIN-CONTAINING PROTEIN"/>
    <property type="match status" value="1"/>
</dbReference>
<sequence>MHSRKAPLATMARETPPPSLTLVVLLAAEVPLDTPTTLEAPESISRVILPRFRQFLKTKHPEKAIRVVPVWSEESLLSQKEALADATAVFVLDNDGSCLPALYAHAKRLRWLHSMSAGVDCFSFFLNSTPSHKSASQTLAEDPGFLVTNGKGVFSRPLAEYVAAAMLHFAKDICRLQKLKHERSWNPAPMHQLRGKTVGFLGYGDIARETAKLLRAFGMRCVAMKRSANSEENSLAEKVWTSADPDRLEFFKISDFVVCSLPGTPETRHAVGAAEFSAMKPSAVFVSIGRGSVVDEHALLKALETKALAGAALDVFATEPLPETSPLWKAENLLISSHCCDWVKDHSAEEAFRVFEENFRRFLQGAQTQQDMYTPINKQLGY</sequence>
<accession>A0A086JV57</accession>
<evidence type="ECO:0000259" key="3">
    <source>
        <dbReference type="Pfam" id="PF02826"/>
    </source>
</evidence>
<dbReference type="VEuPathDB" id="ToxoDB:TGDOM2_214760"/>
<evidence type="ECO:0000256" key="1">
    <source>
        <dbReference type="ARBA" id="ARBA00023002"/>
    </source>
</evidence>
<dbReference type="InterPro" id="IPR036291">
    <property type="entry name" value="NAD(P)-bd_dom_sf"/>
</dbReference>